<keyword evidence="9" id="KW-1185">Reference proteome</keyword>
<dbReference type="Proteomes" id="UP000004221">
    <property type="component" value="Unassembled WGS sequence"/>
</dbReference>
<accession>I4EKR5</accession>
<evidence type="ECO:0000256" key="2">
    <source>
        <dbReference type="ARBA" id="ARBA00009399"/>
    </source>
</evidence>
<dbReference type="GO" id="GO:0005886">
    <property type="term" value="C:plasma membrane"/>
    <property type="evidence" value="ECO:0007669"/>
    <property type="project" value="TreeGrafter"/>
</dbReference>
<protein>
    <recommendedName>
        <fullName evidence="7">GtrA/DPMS transmembrane domain-containing protein</fullName>
    </recommendedName>
</protein>
<organism evidence="8 9">
    <name type="scientific">Nitrolancea hollandica Lb</name>
    <dbReference type="NCBI Taxonomy" id="1129897"/>
    <lineage>
        <taxon>Bacteria</taxon>
        <taxon>Pseudomonadati</taxon>
        <taxon>Thermomicrobiota</taxon>
        <taxon>Thermomicrobia</taxon>
        <taxon>Sphaerobacterales</taxon>
        <taxon>Sphaerobacterineae</taxon>
        <taxon>Sphaerobacteraceae</taxon>
        <taxon>Nitrolancea</taxon>
    </lineage>
</organism>
<comment type="caution">
    <text evidence="8">The sequence shown here is derived from an EMBL/GenBank/DDBJ whole genome shotgun (WGS) entry which is preliminary data.</text>
</comment>
<feature type="domain" description="GtrA/DPMS transmembrane" evidence="7">
    <location>
        <begin position="27"/>
        <end position="145"/>
    </location>
</feature>
<evidence type="ECO:0000256" key="6">
    <source>
        <dbReference type="SAM" id="Phobius"/>
    </source>
</evidence>
<keyword evidence="5 6" id="KW-0472">Membrane</keyword>
<evidence type="ECO:0000256" key="1">
    <source>
        <dbReference type="ARBA" id="ARBA00004141"/>
    </source>
</evidence>
<evidence type="ECO:0000256" key="4">
    <source>
        <dbReference type="ARBA" id="ARBA00022989"/>
    </source>
</evidence>
<dbReference type="InterPro" id="IPR051401">
    <property type="entry name" value="GtrA_CellWall_Glycosyl"/>
</dbReference>
<proteinExistence type="inferred from homology"/>
<feature type="transmembrane region" description="Helical" evidence="6">
    <location>
        <begin position="121"/>
        <end position="139"/>
    </location>
</feature>
<dbReference type="PANTHER" id="PTHR38459:SF1">
    <property type="entry name" value="PROPHAGE BACTOPRENOL-LINKED GLUCOSE TRANSLOCASE HOMOLOG"/>
    <property type="match status" value="1"/>
</dbReference>
<name>I4EKR5_9BACT</name>
<feature type="transmembrane region" description="Helical" evidence="6">
    <location>
        <begin position="58"/>
        <end position="77"/>
    </location>
</feature>
<dbReference type="EMBL" id="CAGS01000420">
    <property type="protein sequence ID" value="CCF85277.1"/>
    <property type="molecule type" value="Genomic_DNA"/>
</dbReference>
<dbReference type="RefSeq" id="WP_008480070.1">
    <property type="nucleotide sequence ID" value="NZ_CAGS01000420.1"/>
</dbReference>
<evidence type="ECO:0000256" key="5">
    <source>
        <dbReference type="ARBA" id="ARBA00023136"/>
    </source>
</evidence>
<sequence>MAKLYAALRLARQAVRTRGAHIPRPIRFAAVGGASSFLQLVFLVALVTIGFPKDPANAVAFLLSTQVNFALSSAITWRDRSAPGLPSRTVIRRLLSFNGMAVSTLVINETIFALALLRLPYLAAGALGILVAAPISYLVSHRLIFVVPAVTPASARDQTRQPLYSPQTGARTSFLDGVPADEILCPADPAPADNQRQSGV</sequence>
<evidence type="ECO:0000259" key="7">
    <source>
        <dbReference type="Pfam" id="PF04138"/>
    </source>
</evidence>
<feature type="transmembrane region" description="Helical" evidence="6">
    <location>
        <begin position="28"/>
        <end position="52"/>
    </location>
</feature>
<dbReference type="PANTHER" id="PTHR38459">
    <property type="entry name" value="PROPHAGE BACTOPRENOL-LINKED GLUCOSE TRANSLOCASE HOMOLOG"/>
    <property type="match status" value="1"/>
</dbReference>
<dbReference type="Pfam" id="PF04138">
    <property type="entry name" value="GtrA_DPMS_TM"/>
    <property type="match status" value="1"/>
</dbReference>
<keyword evidence="4 6" id="KW-1133">Transmembrane helix</keyword>
<gene>
    <name evidence="8" type="ORF">NITHO_4770001</name>
</gene>
<keyword evidence="3 6" id="KW-0812">Transmembrane</keyword>
<reference evidence="8 9" key="1">
    <citation type="journal article" date="2012" name="ISME J.">
        <title>Nitrification expanded: discovery, physiology and genomics of a nitrite-oxidizing bacterium from the phylum Chloroflexi.</title>
        <authorList>
            <person name="Sorokin D.Y."/>
            <person name="Lucker S."/>
            <person name="Vejmelkova D."/>
            <person name="Kostrikina N.A."/>
            <person name="Kleerebezem R."/>
            <person name="Rijpstra W.I."/>
            <person name="Damste J.S."/>
            <person name="Le Paslier D."/>
            <person name="Muyzer G."/>
            <person name="Wagner M."/>
            <person name="van Loosdrecht M.C."/>
            <person name="Daims H."/>
        </authorList>
    </citation>
    <scope>NUCLEOTIDE SEQUENCE [LARGE SCALE GENOMIC DNA]</scope>
    <source>
        <strain evidence="9">none</strain>
    </source>
</reference>
<dbReference type="OrthoDB" id="5190297at2"/>
<dbReference type="InterPro" id="IPR007267">
    <property type="entry name" value="GtrA_DPMS_TM"/>
</dbReference>
<dbReference type="AlphaFoldDB" id="I4EKR5"/>
<comment type="similarity">
    <text evidence="2">Belongs to the GtrA family.</text>
</comment>
<evidence type="ECO:0000313" key="8">
    <source>
        <dbReference type="EMBL" id="CCF85277.1"/>
    </source>
</evidence>
<evidence type="ECO:0000256" key="3">
    <source>
        <dbReference type="ARBA" id="ARBA00022692"/>
    </source>
</evidence>
<evidence type="ECO:0000313" key="9">
    <source>
        <dbReference type="Proteomes" id="UP000004221"/>
    </source>
</evidence>
<feature type="transmembrane region" description="Helical" evidence="6">
    <location>
        <begin position="97"/>
        <end position="115"/>
    </location>
</feature>
<comment type="subcellular location">
    <subcellularLocation>
        <location evidence="1">Membrane</location>
        <topology evidence="1">Multi-pass membrane protein</topology>
    </subcellularLocation>
</comment>
<dbReference type="GO" id="GO:0000271">
    <property type="term" value="P:polysaccharide biosynthetic process"/>
    <property type="evidence" value="ECO:0007669"/>
    <property type="project" value="InterPro"/>
</dbReference>